<organism evidence="1 2">
    <name type="scientific">Amycolatopsis rhabdoformis</name>
    <dbReference type="NCBI Taxonomy" id="1448059"/>
    <lineage>
        <taxon>Bacteria</taxon>
        <taxon>Bacillati</taxon>
        <taxon>Actinomycetota</taxon>
        <taxon>Actinomycetes</taxon>
        <taxon>Pseudonocardiales</taxon>
        <taxon>Pseudonocardiaceae</taxon>
        <taxon>Amycolatopsis</taxon>
    </lineage>
</organism>
<proteinExistence type="predicted"/>
<evidence type="ECO:0000313" key="1">
    <source>
        <dbReference type="EMBL" id="WSE29067.1"/>
    </source>
</evidence>
<keyword evidence="2" id="KW-1185">Reference proteome</keyword>
<accession>A0ABZ1I3V7</accession>
<dbReference type="EMBL" id="CP142149">
    <property type="protein sequence ID" value="WSE29067.1"/>
    <property type="molecule type" value="Genomic_DNA"/>
</dbReference>
<gene>
    <name evidence="1" type="ORF">VSH64_40660</name>
</gene>
<sequence length="159" mass="16907">MVYVLEAVIAKAEVLHGLPGTPVIVPLEKGLSLVPVTKAYAASVADPETPVLAPYEKLTRGFADVLAACSKAGPLTYVEAEFFGGDGTQTAQVWEAGAVVFGPVHQPEEAVALPPEGSPISQALRHLGVTVGAEVDEFDAVGLWRHRWTHEWIPSTKDK</sequence>
<protein>
    <submittedName>
        <fullName evidence="1">Uncharacterized protein</fullName>
    </submittedName>
</protein>
<dbReference type="RefSeq" id="WP_326568056.1">
    <property type="nucleotide sequence ID" value="NZ_CP142149.1"/>
</dbReference>
<dbReference type="Proteomes" id="UP001330812">
    <property type="component" value="Chromosome"/>
</dbReference>
<reference evidence="1 2" key="1">
    <citation type="journal article" date="2015" name="Int. J. Syst. Evol. Microbiol.">
        <title>Amycolatopsis rhabdoformis sp. nov., an actinomycete isolated from a tropical forest soil.</title>
        <authorList>
            <person name="Souza W.R."/>
            <person name="Silva R.E."/>
            <person name="Goodfellow M."/>
            <person name="Busarakam K."/>
            <person name="Figueiro F.S."/>
            <person name="Ferreira D."/>
            <person name="Rodrigues-Filho E."/>
            <person name="Moraes L.A.B."/>
            <person name="Zucchi T.D."/>
        </authorList>
    </citation>
    <scope>NUCLEOTIDE SEQUENCE [LARGE SCALE GENOMIC DNA]</scope>
    <source>
        <strain evidence="1 2">NCIMB 14900</strain>
    </source>
</reference>
<evidence type="ECO:0000313" key="2">
    <source>
        <dbReference type="Proteomes" id="UP001330812"/>
    </source>
</evidence>
<name>A0ABZ1I3V7_9PSEU</name>